<dbReference type="InterPro" id="IPR011330">
    <property type="entry name" value="Glyco_hydro/deAcase_b/a-brl"/>
</dbReference>
<keyword evidence="1" id="KW-0472">Membrane</keyword>
<proteinExistence type="predicted"/>
<dbReference type="Gene3D" id="3.20.20.370">
    <property type="entry name" value="Glycoside hydrolase/deacetylase"/>
    <property type="match status" value="1"/>
</dbReference>
<evidence type="ECO:0000313" key="3">
    <source>
        <dbReference type="EMBL" id="PXY35823.1"/>
    </source>
</evidence>
<dbReference type="GO" id="GO:0016810">
    <property type="term" value="F:hydrolase activity, acting on carbon-nitrogen (but not peptide) bonds"/>
    <property type="evidence" value="ECO:0007669"/>
    <property type="project" value="InterPro"/>
</dbReference>
<gene>
    <name evidence="3" type="ORF">BA062_10115</name>
</gene>
<keyword evidence="1" id="KW-0812">Transmembrane</keyword>
<dbReference type="Proteomes" id="UP000247892">
    <property type="component" value="Unassembled WGS sequence"/>
</dbReference>
<dbReference type="PANTHER" id="PTHR10587">
    <property type="entry name" value="GLYCOSYL TRANSFERASE-RELATED"/>
    <property type="match status" value="1"/>
</dbReference>
<dbReference type="Pfam" id="PF01522">
    <property type="entry name" value="Polysacc_deac_1"/>
    <property type="match status" value="1"/>
</dbReference>
<organism evidence="3 4">
    <name type="scientific">Prauserella flavalba</name>
    <dbReference type="NCBI Taxonomy" id="1477506"/>
    <lineage>
        <taxon>Bacteria</taxon>
        <taxon>Bacillati</taxon>
        <taxon>Actinomycetota</taxon>
        <taxon>Actinomycetes</taxon>
        <taxon>Pseudonocardiales</taxon>
        <taxon>Pseudonocardiaceae</taxon>
        <taxon>Prauserella</taxon>
    </lineage>
</organism>
<dbReference type="GO" id="GO:0005975">
    <property type="term" value="P:carbohydrate metabolic process"/>
    <property type="evidence" value="ECO:0007669"/>
    <property type="project" value="InterPro"/>
</dbReference>
<dbReference type="PANTHER" id="PTHR10587:SF137">
    <property type="entry name" value="4-DEOXY-4-FORMAMIDO-L-ARABINOSE-PHOSPHOUNDECAPRENOL DEFORMYLASE ARND-RELATED"/>
    <property type="match status" value="1"/>
</dbReference>
<protein>
    <submittedName>
        <fullName evidence="3">Polysaccharide deacetylase</fullName>
    </submittedName>
</protein>
<dbReference type="InterPro" id="IPR002509">
    <property type="entry name" value="NODB_dom"/>
</dbReference>
<evidence type="ECO:0000256" key="1">
    <source>
        <dbReference type="SAM" id="Phobius"/>
    </source>
</evidence>
<feature type="domain" description="NodB homology" evidence="2">
    <location>
        <begin position="75"/>
        <end position="258"/>
    </location>
</feature>
<dbReference type="EMBL" id="MASU01000005">
    <property type="protein sequence ID" value="PXY35823.1"/>
    <property type="molecule type" value="Genomic_DNA"/>
</dbReference>
<dbReference type="InterPro" id="IPR050248">
    <property type="entry name" value="Polysacc_deacetylase_ArnD"/>
</dbReference>
<name>A0A318LMX5_9PSEU</name>
<evidence type="ECO:0000259" key="2">
    <source>
        <dbReference type="PROSITE" id="PS51677"/>
    </source>
</evidence>
<reference evidence="3 4" key="1">
    <citation type="submission" date="2016-07" db="EMBL/GenBank/DDBJ databases">
        <title>Draft genome sequence of Prauserella sp. YIM 121212, isolated from alkaline soil.</title>
        <authorList>
            <person name="Ruckert C."/>
            <person name="Albersmeier A."/>
            <person name="Jiang C.-L."/>
            <person name="Jiang Y."/>
            <person name="Kalinowski J."/>
            <person name="Schneider O."/>
            <person name="Winkler A."/>
            <person name="Zotchev S.B."/>
        </authorList>
    </citation>
    <scope>NUCLEOTIDE SEQUENCE [LARGE SCALE GENOMIC DNA]</scope>
    <source>
        <strain evidence="3 4">YIM 121212</strain>
    </source>
</reference>
<comment type="caution">
    <text evidence="3">The sequence shown here is derived from an EMBL/GenBank/DDBJ whole genome shotgun (WGS) entry which is preliminary data.</text>
</comment>
<keyword evidence="4" id="KW-1185">Reference proteome</keyword>
<dbReference type="AlphaFoldDB" id="A0A318LMX5"/>
<dbReference type="SUPFAM" id="SSF88713">
    <property type="entry name" value="Glycoside hydrolase/deacetylase"/>
    <property type="match status" value="1"/>
</dbReference>
<dbReference type="OrthoDB" id="9763050at2"/>
<sequence>MRHRVLRPPYCYRWAVLILTLVTVTTFAVAALRTSSAVGAPTAANPLGHATSTPARATPPPVAAEVVRHTDRPGRVVALTFDDGPDPVYTPRILDLLSEHDAVATFCMLGSEARRHPELVQQVLARGMRLCDHTVSHDQDLRTRSEQRITAEVMGGWTDLQIAAGRDVPVPYFRAPAGNWSERTSAVAARNGMRSLAWSVDSRDWTLPGTERIVAAVKEGVEPGAVVLLHDGGGQREQTVAALAELLPWLLAQGYELGFP</sequence>
<dbReference type="RefSeq" id="WP_110335830.1">
    <property type="nucleotide sequence ID" value="NZ_JBHVKT010000016.1"/>
</dbReference>
<feature type="transmembrane region" description="Helical" evidence="1">
    <location>
        <begin position="12"/>
        <end position="32"/>
    </location>
</feature>
<evidence type="ECO:0000313" key="4">
    <source>
        <dbReference type="Proteomes" id="UP000247892"/>
    </source>
</evidence>
<keyword evidence="1" id="KW-1133">Transmembrane helix</keyword>
<accession>A0A318LMX5</accession>
<dbReference type="CDD" id="cd10917">
    <property type="entry name" value="CE4_NodB_like_6s_7s"/>
    <property type="match status" value="1"/>
</dbReference>
<dbReference type="PROSITE" id="PS51677">
    <property type="entry name" value="NODB"/>
    <property type="match status" value="1"/>
</dbReference>